<organism evidence="1">
    <name type="scientific">Tanacetum cinerariifolium</name>
    <name type="common">Dalmatian daisy</name>
    <name type="synonym">Chrysanthemum cinerariifolium</name>
    <dbReference type="NCBI Taxonomy" id="118510"/>
    <lineage>
        <taxon>Eukaryota</taxon>
        <taxon>Viridiplantae</taxon>
        <taxon>Streptophyta</taxon>
        <taxon>Embryophyta</taxon>
        <taxon>Tracheophyta</taxon>
        <taxon>Spermatophyta</taxon>
        <taxon>Magnoliopsida</taxon>
        <taxon>eudicotyledons</taxon>
        <taxon>Gunneridae</taxon>
        <taxon>Pentapetalae</taxon>
        <taxon>asterids</taxon>
        <taxon>campanulids</taxon>
        <taxon>Asterales</taxon>
        <taxon>Asteraceae</taxon>
        <taxon>Asteroideae</taxon>
        <taxon>Anthemideae</taxon>
        <taxon>Anthemidinae</taxon>
        <taxon>Tanacetum</taxon>
    </lineage>
</organism>
<gene>
    <name evidence="1" type="ORF">Tci_914715</name>
</gene>
<dbReference type="AlphaFoldDB" id="A0A699WAG2"/>
<proteinExistence type="predicted"/>
<feature type="non-terminal residue" evidence="1">
    <location>
        <position position="1"/>
    </location>
</feature>
<reference evidence="1" key="1">
    <citation type="journal article" date="2019" name="Sci. Rep.">
        <title>Draft genome of Tanacetum cinerariifolium, the natural source of mosquito coil.</title>
        <authorList>
            <person name="Yamashiro T."/>
            <person name="Shiraishi A."/>
            <person name="Satake H."/>
            <person name="Nakayama K."/>
        </authorList>
    </citation>
    <scope>NUCLEOTIDE SEQUENCE</scope>
</reference>
<accession>A0A699WAG2</accession>
<comment type="caution">
    <text evidence="1">The sequence shown here is derived from an EMBL/GenBank/DDBJ whole genome shotgun (WGS) entry which is preliminary data.</text>
</comment>
<evidence type="ECO:0000313" key="1">
    <source>
        <dbReference type="EMBL" id="GFD42746.1"/>
    </source>
</evidence>
<dbReference type="EMBL" id="BKCJ011581422">
    <property type="protein sequence ID" value="GFD42746.1"/>
    <property type="molecule type" value="Genomic_DNA"/>
</dbReference>
<protein>
    <submittedName>
        <fullName evidence="1">Uncharacterized protein</fullName>
    </submittedName>
</protein>
<sequence>AGHLAQPSLQIADDLLVAHCLVSGGEGVQLADFGPGYRYHLGRGIELHGARAQRNHAMGKAQVLVFELFHVAQQLVLGVVRVEDGVREVLAGALEVVGPGQRQLGFGGGGGRGGYLFT</sequence>
<name>A0A699WAG2_TANCI</name>